<feature type="chain" id="PRO_5036223768" evidence="1">
    <location>
        <begin position="21"/>
        <end position="189"/>
    </location>
</feature>
<accession>A0A814A755</accession>
<comment type="caution">
    <text evidence="2">The sequence shown here is derived from an EMBL/GenBank/DDBJ whole genome shotgun (WGS) entry which is preliminary data.</text>
</comment>
<dbReference type="Gene3D" id="2.80.10.50">
    <property type="match status" value="1"/>
</dbReference>
<reference evidence="2" key="1">
    <citation type="submission" date="2021-02" db="EMBL/GenBank/DDBJ databases">
        <authorList>
            <person name="Nowell W R."/>
        </authorList>
    </citation>
    <scope>NUCLEOTIDE SEQUENCE</scope>
</reference>
<dbReference type="CDD" id="cd00161">
    <property type="entry name" value="beta-trefoil_Ricin-like"/>
    <property type="match status" value="1"/>
</dbReference>
<dbReference type="Proteomes" id="UP000663844">
    <property type="component" value="Unassembled WGS sequence"/>
</dbReference>
<evidence type="ECO:0000313" key="2">
    <source>
        <dbReference type="EMBL" id="CAF0909468.1"/>
    </source>
</evidence>
<evidence type="ECO:0000313" key="3">
    <source>
        <dbReference type="EMBL" id="CAF4083537.1"/>
    </source>
</evidence>
<evidence type="ECO:0000256" key="1">
    <source>
        <dbReference type="SAM" id="SignalP"/>
    </source>
</evidence>
<name>A0A814A755_9BILA</name>
<dbReference type="Proteomes" id="UP000663845">
    <property type="component" value="Unassembled WGS sequence"/>
</dbReference>
<sequence length="189" mass="21932">MCSQWLIIFMLLPCLQVALTRIIGLDEHVAGEDLKEDQFGIASSYFYKLTNKYSGSNRTLETIITGDNPEDIKMTLFHNYDIGYWRFIRLSNNKYRIQNYVYGGSMSLDIVKYKMKYKLHMNETADVLGQYWHLTRLSDGSFRFTNDFSGPKMALDVQADTHKPIMTKIAANHLGQHWIFMKAGKYSSD</sequence>
<dbReference type="AlphaFoldDB" id="A0A814A755"/>
<gene>
    <name evidence="2" type="ORF">JYZ213_LOCUS10996</name>
    <name evidence="3" type="ORF">OXD698_LOCUS34461</name>
</gene>
<dbReference type="SUPFAM" id="SSF50370">
    <property type="entry name" value="Ricin B-like lectins"/>
    <property type="match status" value="1"/>
</dbReference>
<keyword evidence="1" id="KW-0732">Signal</keyword>
<proteinExistence type="predicted"/>
<feature type="signal peptide" evidence="1">
    <location>
        <begin position="1"/>
        <end position="20"/>
    </location>
</feature>
<protein>
    <submittedName>
        <fullName evidence="2">Uncharacterized protein</fullName>
    </submittedName>
</protein>
<dbReference type="InterPro" id="IPR035992">
    <property type="entry name" value="Ricin_B-like_lectins"/>
</dbReference>
<dbReference type="EMBL" id="CAJNOG010000082">
    <property type="protein sequence ID" value="CAF0909468.1"/>
    <property type="molecule type" value="Genomic_DNA"/>
</dbReference>
<organism evidence="2 4">
    <name type="scientific">Adineta steineri</name>
    <dbReference type="NCBI Taxonomy" id="433720"/>
    <lineage>
        <taxon>Eukaryota</taxon>
        <taxon>Metazoa</taxon>
        <taxon>Spiralia</taxon>
        <taxon>Gnathifera</taxon>
        <taxon>Rotifera</taxon>
        <taxon>Eurotatoria</taxon>
        <taxon>Bdelloidea</taxon>
        <taxon>Adinetida</taxon>
        <taxon>Adinetidae</taxon>
        <taxon>Adineta</taxon>
    </lineage>
</organism>
<evidence type="ECO:0000313" key="4">
    <source>
        <dbReference type="Proteomes" id="UP000663845"/>
    </source>
</evidence>
<dbReference type="EMBL" id="CAJOAZ010005000">
    <property type="protein sequence ID" value="CAF4083537.1"/>
    <property type="molecule type" value="Genomic_DNA"/>
</dbReference>